<dbReference type="FunFam" id="3.90.640.10:FF:000003">
    <property type="entry name" value="Molecular chaperone DnaK"/>
    <property type="match status" value="1"/>
</dbReference>
<dbReference type="NCBIfam" id="NF003520">
    <property type="entry name" value="PRK05183.1"/>
    <property type="match status" value="1"/>
</dbReference>
<evidence type="ECO:0000256" key="7">
    <source>
        <dbReference type="ARBA" id="ARBA00023186"/>
    </source>
</evidence>
<dbReference type="InterPro" id="IPR018181">
    <property type="entry name" value="Heat_shock_70_CS"/>
</dbReference>
<feature type="compositionally biased region" description="Acidic residues" evidence="10">
    <location>
        <begin position="625"/>
        <end position="635"/>
    </location>
</feature>
<evidence type="ECO:0000256" key="5">
    <source>
        <dbReference type="ARBA" id="ARBA00022840"/>
    </source>
</evidence>
<dbReference type="GO" id="GO:0140662">
    <property type="term" value="F:ATP-dependent protein folding chaperone"/>
    <property type="evidence" value="ECO:0007669"/>
    <property type="project" value="InterPro"/>
</dbReference>
<dbReference type="HAMAP" id="MF_00332">
    <property type="entry name" value="DnaK"/>
    <property type="match status" value="1"/>
</dbReference>
<protein>
    <recommendedName>
        <fullName evidence="2 8">Chaperone protein DnaK</fullName>
    </recommendedName>
    <alternativeName>
        <fullName evidence="8">HSP70</fullName>
    </alternativeName>
    <alternativeName>
        <fullName evidence="8">Heat shock 70 kDa protein</fullName>
    </alternativeName>
    <alternativeName>
        <fullName evidence="8">Heat shock protein 70</fullName>
    </alternativeName>
</protein>
<dbReference type="NCBIfam" id="TIGR02350">
    <property type="entry name" value="prok_dnaK"/>
    <property type="match status" value="1"/>
</dbReference>
<comment type="induction">
    <text evidence="8">By stress conditions e.g. heat shock.</text>
</comment>
<dbReference type="PROSITE" id="PS00297">
    <property type="entry name" value="HSP70_1"/>
    <property type="match status" value="1"/>
</dbReference>
<comment type="similarity">
    <text evidence="1 8 9">Belongs to the heat shock protein 70 family.</text>
</comment>
<dbReference type="PROSITE" id="PS01036">
    <property type="entry name" value="HSP70_3"/>
    <property type="match status" value="1"/>
</dbReference>
<dbReference type="RefSeq" id="WP_092526460.1">
    <property type="nucleotide sequence ID" value="NZ_FNCI01000009.1"/>
</dbReference>
<dbReference type="STRING" id="284577.SAMN05216571_10955"/>
<evidence type="ECO:0000256" key="6">
    <source>
        <dbReference type="ARBA" id="ARBA00023016"/>
    </source>
</evidence>
<dbReference type="SUPFAM" id="SSF100920">
    <property type="entry name" value="Heat shock protein 70kD (HSP70), peptide-binding domain"/>
    <property type="match status" value="1"/>
</dbReference>
<dbReference type="AlphaFoldDB" id="A0A1G7T9F7"/>
<dbReference type="CDD" id="cd10234">
    <property type="entry name" value="ASKHA_NBD_HSP70_DnaK-like"/>
    <property type="match status" value="1"/>
</dbReference>
<evidence type="ECO:0000313" key="12">
    <source>
        <dbReference type="Proteomes" id="UP000198641"/>
    </source>
</evidence>
<dbReference type="InterPro" id="IPR029047">
    <property type="entry name" value="HSP70_peptide-bd_sf"/>
</dbReference>
<reference evidence="11 12" key="1">
    <citation type="submission" date="2016-10" db="EMBL/GenBank/DDBJ databases">
        <authorList>
            <person name="de Groot N.N."/>
        </authorList>
    </citation>
    <scope>NUCLEOTIDE SEQUENCE [LARGE SCALE GENOMIC DNA]</scope>
    <source>
        <strain evidence="11 12">BH539</strain>
    </source>
</reference>
<dbReference type="FunFam" id="2.60.34.10:FF:000014">
    <property type="entry name" value="Chaperone protein DnaK HSP70"/>
    <property type="match status" value="1"/>
</dbReference>
<evidence type="ECO:0000256" key="9">
    <source>
        <dbReference type="RuleBase" id="RU003322"/>
    </source>
</evidence>
<keyword evidence="7 8" id="KW-0143">Chaperone</keyword>
<dbReference type="Gene3D" id="3.30.420.40">
    <property type="match status" value="2"/>
</dbReference>
<dbReference type="PANTHER" id="PTHR19375">
    <property type="entry name" value="HEAT SHOCK PROTEIN 70KDA"/>
    <property type="match status" value="1"/>
</dbReference>
<keyword evidence="5 8" id="KW-0067">ATP-binding</keyword>
<gene>
    <name evidence="8" type="primary">dnaK</name>
    <name evidence="11" type="ORF">SAMN05216571_10955</name>
</gene>
<feature type="region of interest" description="Disordered" evidence="10">
    <location>
        <begin position="604"/>
        <end position="641"/>
    </location>
</feature>
<evidence type="ECO:0000256" key="1">
    <source>
        <dbReference type="ARBA" id="ARBA00007381"/>
    </source>
</evidence>
<dbReference type="SUPFAM" id="SSF100934">
    <property type="entry name" value="Heat shock protein 70kD (HSP70), C-terminal subdomain"/>
    <property type="match status" value="1"/>
</dbReference>
<evidence type="ECO:0000256" key="2">
    <source>
        <dbReference type="ARBA" id="ARBA00014415"/>
    </source>
</evidence>
<keyword evidence="3 8" id="KW-0597">Phosphoprotein</keyword>
<dbReference type="Gene3D" id="2.60.34.10">
    <property type="entry name" value="Substrate Binding Domain Of DNAk, Chain A, domain 1"/>
    <property type="match status" value="1"/>
</dbReference>
<keyword evidence="12" id="KW-1185">Reference proteome</keyword>
<evidence type="ECO:0000256" key="4">
    <source>
        <dbReference type="ARBA" id="ARBA00022741"/>
    </source>
</evidence>
<evidence type="ECO:0000256" key="10">
    <source>
        <dbReference type="SAM" id="MobiDB-lite"/>
    </source>
</evidence>
<keyword evidence="4 8" id="KW-0547">Nucleotide-binding</keyword>
<dbReference type="NCBIfam" id="NF001413">
    <property type="entry name" value="PRK00290.1"/>
    <property type="match status" value="1"/>
</dbReference>
<organism evidence="11 12">
    <name type="scientific">Onishia taeanensis</name>
    <dbReference type="NCBI Taxonomy" id="284577"/>
    <lineage>
        <taxon>Bacteria</taxon>
        <taxon>Pseudomonadati</taxon>
        <taxon>Pseudomonadota</taxon>
        <taxon>Gammaproteobacteria</taxon>
        <taxon>Oceanospirillales</taxon>
        <taxon>Halomonadaceae</taxon>
        <taxon>Onishia</taxon>
    </lineage>
</organism>
<dbReference type="InterPro" id="IPR043129">
    <property type="entry name" value="ATPase_NBD"/>
</dbReference>
<dbReference type="InterPro" id="IPR012725">
    <property type="entry name" value="Chaperone_DnaK"/>
</dbReference>
<dbReference type="FunFam" id="3.30.420.40:FF:000004">
    <property type="entry name" value="Molecular chaperone DnaK"/>
    <property type="match status" value="1"/>
</dbReference>
<dbReference type="InterPro" id="IPR029048">
    <property type="entry name" value="HSP70_C_sf"/>
</dbReference>
<dbReference type="Gene3D" id="1.20.1270.10">
    <property type="match status" value="1"/>
</dbReference>
<dbReference type="SUPFAM" id="SSF53067">
    <property type="entry name" value="Actin-like ATPase domain"/>
    <property type="match status" value="2"/>
</dbReference>
<dbReference type="InterPro" id="IPR013126">
    <property type="entry name" value="Hsp_70_fam"/>
</dbReference>
<dbReference type="GO" id="GO:0005524">
    <property type="term" value="F:ATP binding"/>
    <property type="evidence" value="ECO:0007669"/>
    <property type="project" value="UniProtKB-UniRule"/>
</dbReference>
<proteinExistence type="evidence at transcript level"/>
<feature type="modified residue" description="Phosphothreonine; by autocatalysis" evidence="8">
    <location>
        <position position="199"/>
    </location>
</feature>
<dbReference type="Gene3D" id="3.90.640.10">
    <property type="entry name" value="Actin, Chain A, domain 4"/>
    <property type="match status" value="1"/>
</dbReference>
<dbReference type="GO" id="GO:0051082">
    <property type="term" value="F:unfolded protein binding"/>
    <property type="evidence" value="ECO:0007669"/>
    <property type="project" value="InterPro"/>
</dbReference>
<keyword evidence="6 8" id="KW-0346">Stress response</keyword>
<dbReference type="PRINTS" id="PR00301">
    <property type="entry name" value="HEATSHOCK70"/>
</dbReference>
<dbReference type="Proteomes" id="UP000198641">
    <property type="component" value="Unassembled WGS sequence"/>
</dbReference>
<sequence length="641" mass="68825">MGRIIGIDLGTTNSCVAVLDGDSAKVIENAEGGRTTPSIIAYTDDGETLVGQAAKRQAVTNPQNTLYAIKRLIGRRFKDDVVQKDIKMVPYTITEADNGDAWVQVKDKKLAPPQVSAEVLKKMKKTAEDYLGEEVTEAVITVPAYFNDSQRQATKDAGRIAGLEVKRIINEPTAAALAYGMDKARGDKTVAVYDLGGGTFDISIIEVADVDGETQFEVLATNGDTFLGGEDFDMQLINYLVDQFKSDSGIDLSGDNLAMQRLKEAAEKAKIELSSAQQTDVNLPYITADNTGPKHLNVKVTRAKLESLVEDLVKRSMGPCKTALSDAGLSSSEIDDVILVGGQTRMPMVQKQVAEFFGKDARKDVNPDEAVAVGAAIQGGVLGGDVKDVLLLDVTPLTLGIETLGGVMTPLIEKNSTIPTKKTQTFSTADDNQTAVTIHVLQGERKQSSGNKSLGRFDLADIPPAPRGVPQIEVAFDLDANGILNVSAKDKATGKEQSIVIKASSGLSDEEVEQMVRDAEAHADEDKKFEELVQLRNQADGMVHAARKTIEEAGDKATDDEKQKIETAIAELEEASKGDDQQDIQAKLDALTEASGALAQKMYAEQAEGEQAEAGAEASAKQEDDVVDAEYEEVNDDQKKQ</sequence>
<evidence type="ECO:0000313" key="11">
    <source>
        <dbReference type="EMBL" id="SDG31259.1"/>
    </source>
</evidence>
<dbReference type="PROSITE" id="PS00329">
    <property type="entry name" value="HSP70_2"/>
    <property type="match status" value="1"/>
</dbReference>
<accession>A0A1G7T9F7</accession>
<dbReference type="OrthoDB" id="9766019at2"/>
<evidence type="ECO:0000256" key="8">
    <source>
        <dbReference type="HAMAP-Rule" id="MF_00332"/>
    </source>
</evidence>
<evidence type="ECO:0000256" key="3">
    <source>
        <dbReference type="ARBA" id="ARBA00022553"/>
    </source>
</evidence>
<comment type="function">
    <text evidence="8">Acts as a chaperone.</text>
</comment>
<dbReference type="EMBL" id="FNCI01000009">
    <property type="protein sequence ID" value="SDG31259.1"/>
    <property type="molecule type" value="Genomic_DNA"/>
</dbReference>
<dbReference type="FunFam" id="1.20.1270.10:FF:000001">
    <property type="entry name" value="Molecular chaperone DnaK"/>
    <property type="match status" value="1"/>
</dbReference>
<name>A0A1G7T9F7_9GAMM</name>
<dbReference type="Pfam" id="PF00012">
    <property type="entry name" value="HSP70"/>
    <property type="match status" value="1"/>
</dbReference>